<protein>
    <submittedName>
        <fullName evidence="1">Uncharacterized protein</fullName>
    </submittedName>
</protein>
<proteinExistence type="predicted"/>
<dbReference type="EMBL" id="CM017883">
    <property type="protein sequence ID" value="KAG1365407.1"/>
    <property type="molecule type" value="Genomic_DNA"/>
</dbReference>
<dbReference type="Proteomes" id="UP000797356">
    <property type="component" value="Chromosome 12"/>
</dbReference>
<keyword evidence="2" id="KW-1185">Reference proteome</keyword>
<name>A0A8K0IRC0_COCNU</name>
<dbReference type="AlphaFoldDB" id="A0A8K0IRC0"/>
<gene>
    <name evidence="1" type="ORF">COCNU_12G004070</name>
</gene>
<organism evidence="1 2">
    <name type="scientific">Cocos nucifera</name>
    <name type="common">Coconut palm</name>
    <dbReference type="NCBI Taxonomy" id="13894"/>
    <lineage>
        <taxon>Eukaryota</taxon>
        <taxon>Viridiplantae</taxon>
        <taxon>Streptophyta</taxon>
        <taxon>Embryophyta</taxon>
        <taxon>Tracheophyta</taxon>
        <taxon>Spermatophyta</taxon>
        <taxon>Magnoliopsida</taxon>
        <taxon>Liliopsida</taxon>
        <taxon>Arecaceae</taxon>
        <taxon>Arecoideae</taxon>
        <taxon>Cocoseae</taxon>
        <taxon>Attaleinae</taxon>
        <taxon>Cocos</taxon>
    </lineage>
</organism>
<reference evidence="1" key="2">
    <citation type="submission" date="2019-07" db="EMBL/GenBank/DDBJ databases">
        <authorList>
            <person name="Yang Y."/>
            <person name="Bocs S."/>
            <person name="Baudouin L."/>
        </authorList>
    </citation>
    <scope>NUCLEOTIDE SEQUENCE</scope>
    <source>
        <tissue evidence="1">Spear leaf of Hainan Tall coconut</tissue>
    </source>
</reference>
<sequence>MLFFTLTRTHGCTTQERTDSGMTKILSSHRKRGEHQPQIPSADPRPTNIMYARVEVRPPALKCGLLSS</sequence>
<comment type="caution">
    <text evidence="1">The sequence shown here is derived from an EMBL/GenBank/DDBJ whole genome shotgun (WGS) entry which is preliminary data.</text>
</comment>
<evidence type="ECO:0000313" key="2">
    <source>
        <dbReference type="Proteomes" id="UP000797356"/>
    </source>
</evidence>
<accession>A0A8K0IRC0</accession>
<evidence type="ECO:0000313" key="1">
    <source>
        <dbReference type="EMBL" id="KAG1365407.1"/>
    </source>
</evidence>
<reference evidence="1" key="1">
    <citation type="journal article" date="2017" name="Gigascience">
        <title>The genome draft of coconut (Cocos nucifera).</title>
        <authorList>
            <person name="Xiao Y."/>
            <person name="Xu P."/>
            <person name="Fan H."/>
            <person name="Baudouin L."/>
            <person name="Xia W."/>
            <person name="Bocs S."/>
            <person name="Xu J."/>
            <person name="Li Q."/>
            <person name="Guo A."/>
            <person name="Zhou L."/>
            <person name="Li J."/>
            <person name="Wu Y."/>
            <person name="Ma Z."/>
            <person name="Armero A."/>
            <person name="Issali A.E."/>
            <person name="Liu N."/>
            <person name="Peng M."/>
            <person name="Yang Y."/>
        </authorList>
    </citation>
    <scope>NUCLEOTIDE SEQUENCE</scope>
    <source>
        <tissue evidence="1">Spear leaf of Hainan Tall coconut</tissue>
    </source>
</reference>